<keyword evidence="3" id="KW-1185">Reference proteome</keyword>
<dbReference type="Proteomes" id="UP000054703">
    <property type="component" value="Unassembled WGS sequence"/>
</dbReference>
<dbReference type="OrthoDB" id="5654003at2"/>
<dbReference type="STRING" id="45074.Lsan_1898"/>
<evidence type="ECO:0000313" key="2">
    <source>
        <dbReference type="EMBL" id="KTD61000.1"/>
    </source>
</evidence>
<dbReference type="PATRIC" id="fig|45074.5.peg.2024"/>
<dbReference type="RefSeq" id="WP_058514177.1">
    <property type="nucleotide sequence ID" value="NZ_CAAAIH010000056.1"/>
</dbReference>
<dbReference type="AlphaFoldDB" id="A0A0W0YVW8"/>
<organism evidence="2 3">
    <name type="scientific">Legionella santicrucis</name>
    <dbReference type="NCBI Taxonomy" id="45074"/>
    <lineage>
        <taxon>Bacteria</taxon>
        <taxon>Pseudomonadati</taxon>
        <taxon>Pseudomonadota</taxon>
        <taxon>Gammaproteobacteria</taxon>
        <taxon>Legionellales</taxon>
        <taxon>Legionellaceae</taxon>
        <taxon>Legionella</taxon>
    </lineage>
</organism>
<accession>A0A0W0YVW8</accession>
<evidence type="ECO:0000256" key="1">
    <source>
        <dbReference type="SAM" id="MobiDB-lite"/>
    </source>
</evidence>
<proteinExistence type="predicted"/>
<gene>
    <name evidence="2" type="ORF">Lsan_1898</name>
</gene>
<feature type="region of interest" description="Disordered" evidence="1">
    <location>
        <begin position="1"/>
        <end position="22"/>
    </location>
</feature>
<feature type="region of interest" description="Disordered" evidence="1">
    <location>
        <begin position="52"/>
        <end position="75"/>
    </location>
</feature>
<dbReference type="EMBL" id="LNYU01000044">
    <property type="protein sequence ID" value="KTD61000.1"/>
    <property type="molecule type" value="Genomic_DNA"/>
</dbReference>
<sequence length="75" mass="8805">MKRLFAEINPKPKNKLSKNQKEKFEKIEKDYDSHDDGYISEENKITHKRLSKQLQNKEQQEINETSMSPASPGNN</sequence>
<reference evidence="2 3" key="1">
    <citation type="submission" date="2015-11" db="EMBL/GenBank/DDBJ databases">
        <title>Genomic analysis of 38 Legionella species identifies large and diverse effector repertoires.</title>
        <authorList>
            <person name="Burstein D."/>
            <person name="Amaro F."/>
            <person name="Zusman T."/>
            <person name="Lifshitz Z."/>
            <person name="Cohen O."/>
            <person name="Gilbert J.A."/>
            <person name="Pupko T."/>
            <person name="Shuman H.A."/>
            <person name="Segal G."/>
        </authorList>
    </citation>
    <scope>NUCLEOTIDE SEQUENCE [LARGE SCALE GENOMIC DNA]</scope>
    <source>
        <strain evidence="2 3">SC-63-C7</strain>
    </source>
</reference>
<evidence type="ECO:0000313" key="3">
    <source>
        <dbReference type="Proteomes" id="UP000054703"/>
    </source>
</evidence>
<protein>
    <submittedName>
        <fullName evidence="2">Uncharacterized protein</fullName>
    </submittedName>
</protein>
<comment type="caution">
    <text evidence="2">The sequence shown here is derived from an EMBL/GenBank/DDBJ whole genome shotgun (WGS) entry which is preliminary data.</text>
</comment>
<name>A0A0W0YVW8_9GAMM</name>